<feature type="signal peptide" evidence="1">
    <location>
        <begin position="1"/>
        <end position="22"/>
    </location>
</feature>
<dbReference type="PROSITE" id="PS51257">
    <property type="entry name" value="PROKAR_LIPOPROTEIN"/>
    <property type="match status" value="1"/>
</dbReference>
<evidence type="ECO:0000313" key="2">
    <source>
        <dbReference type="EMBL" id="TDQ33792.1"/>
    </source>
</evidence>
<dbReference type="OrthoDB" id="2454533at2"/>
<reference evidence="2 3" key="1">
    <citation type="submission" date="2019-03" db="EMBL/GenBank/DDBJ databases">
        <title>Genomic Encyclopedia of Type Strains, Phase IV (KMG-IV): sequencing the most valuable type-strain genomes for metagenomic binning, comparative biology and taxonomic classification.</title>
        <authorList>
            <person name="Goeker M."/>
        </authorList>
    </citation>
    <scope>NUCLEOTIDE SEQUENCE [LARGE SCALE GENOMIC DNA]</scope>
    <source>
        <strain evidence="2 3">DSM 28697</strain>
    </source>
</reference>
<dbReference type="Proteomes" id="UP000295632">
    <property type="component" value="Unassembled WGS sequence"/>
</dbReference>
<protein>
    <recommendedName>
        <fullName evidence="4">Lipoprotein</fullName>
    </recommendedName>
</protein>
<proteinExistence type="predicted"/>
<name>A0A4R6TX58_9BACI</name>
<organism evidence="2 3">
    <name type="scientific">Aureibacillus halotolerans</name>
    <dbReference type="NCBI Taxonomy" id="1508390"/>
    <lineage>
        <taxon>Bacteria</taxon>
        <taxon>Bacillati</taxon>
        <taxon>Bacillota</taxon>
        <taxon>Bacilli</taxon>
        <taxon>Bacillales</taxon>
        <taxon>Bacillaceae</taxon>
        <taxon>Aureibacillus</taxon>
    </lineage>
</organism>
<sequence length="195" mass="22737">MRKLVHMFFAILFILSSTGCSYNVNVEVNKPEYDGGRLHIGVIGEAPNYNFERITFQKVTLDQLGATNQGAYDGYMITEEFFVEASLQKYKQAFKNLTVPVFFINLHKLYWLYLDEDAHYDDYPIVDSVGYTQGFIPNDDGSVQLWRIELKNYEATEENIRDMYVEVFHNLDEFKKDCGRKSKVSITVCYDHDQT</sequence>
<gene>
    <name evidence="2" type="ORF">EV213_12824</name>
</gene>
<dbReference type="AlphaFoldDB" id="A0A4R6TX58"/>
<feature type="chain" id="PRO_5039387955" description="Lipoprotein" evidence="1">
    <location>
        <begin position="23"/>
        <end position="195"/>
    </location>
</feature>
<evidence type="ECO:0000313" key="3">
    <source>
        <dbReference type="Proteomes" id="UP000295632"/>
    </source>
</evidence>
<dbReference type="EMBL" id="SNYJ01000028">
    <property type="protein sequence ID" value="TDQ33792.1"/>
    <property type="molecule type" value="Genomic_DNA"/>
</dbReference>
<evidence type="ECO:0008006" key="4">
    <source>
        <dbReference type="Google" id="ProtNLM"/>
    </source>
</evidence>
<evidence type="ECO:0000256" key="1">
    <source>
        <dbReference type="SAM" id="SignalP"/>
    </source>
</evidence>
<keyword evidence="3" id="KW-1185">Reference proteome</keyword>
<dbReference type="RefSeq" id="WP_133582288.1">
    <property type="nucleotide sequence ID" value="NZ_SNYJ01000028.1"/>
</dbReference>
<comment type="caution">
    <text evidence="2">The sequence shown here is derived from an EMBL/GenBank/DDBJ whole genome shotgun (WGS) entry which is preliminary data.</text>
</comment>
<accession>A0A4R6TX58</accession>
<keyword evidence="1" id="KW-0732">Signal</keyword>